<evidence type="ECO:0000259" key="1">
    <source>
        <dbReference type="PROSITE" id="PS50995"/>
    </source>
</evidence>
<dbReference type="EMBL" id="JBHUFV010000033">
    <property type="protein sequence ID" value="MFD1933524.1"/>
    <property type="molecule type" value="Genomic_DNA"/>
</dbReference>
<dbReference type="PANTHER" id="PTHR33164">
    <property type="entry name" value="TRANSCRIPTIONAL REGULATOR, MARR FAMILY"/>
    <property type="match status" value="1"/>
</dbReference>
<dbReference type="Proteomes" id="UP001597368">
    <property type="component" value="Unassembled WGS sequence"/>
</dbReference>
<evidence type="ECO:0000313" key="3">
    <source>
        <dbReference type="Proteomes" id="UP001597368"/>
    </source>
</evidence>
<gene>
    <name evidence="2" type="ORF">ACFSKW_18870</name>
</gene>
<dbReference type="InterPro" id="IPR036390">
    <property type="entry name" value="WH_DNA-bd_sf"/>
</dbReference>
<dbReference type="Pfam" id="PF12802">
    <property type="entry name" value="MarR_2"/>
    <property type="match status" value="1"/>
</dbReference>
<dbReference type="InterPro" id="IPR000835">
    <property type="entry name" value="HTH_MarR-typ"/>
</dbReference>
<evidence type="ECO:0000313" key="2">
    <source>
        <dbReference type="EMBL" id="MFD1933524.1"/>
    </source>
</evidence>
<dbReference type="SMART" id="SM00347">
    <property type="entry name" value="HTH_MARR"/>
    <property type="match status" value="1"/>
</dbReference>
<dbReference type="RefSeq" id="WP_379573564.1">
    <property type="nucleotide sequence ID" value="NZ_JBHUFV010000033.1"/>
</dbReference>
<comment type="caution">
    <text evidence="2">The sequence shown here is derived from an EMBL/GenBank/DDBJ whole genome shotgun (WGS) entry which is preliminary data.</text>
</comment>
<name>A0ABW4SZ00_9ACTN</name>
<keyword evidence="3" id="KW-1185">Reference proteome</keyword>
<dbReference type="InterPro" id="IPR039422">
    <property type="entry name" value="MarR/SlyA-like"/>
</dbReference>
<sequence length="145" mass="15672">MEPSAVFRHYLSAVVLHSLASAESAGLNATDLYALNTLELSGPLTSGELAARAGLTTGATTRLIDRLEQSGYVRRVADPTDRRKVIVEASGRPARLDEALKGARQRLAELLGDYTDEQRATLFDYFDKAANAFQEATDELTSGRG</sequence>
<accession>A0ABW4SZ00</accession>
<dbReference type="PANTHER" id="PTHR33164:SF106">
    <property type="entry name" value="TRANSCRIPTIONAL REGULATORY PROTEIN"/>
    <property type="match status" value="1"/>
</dbReference>
<feature type="domain" description="HTH marR-type" evidence="1">
    <location>
        <begin position="1"/>
        <end position="131"/>
    </location>
</feature>
<dbReference type="InterPro" id="IPR036388">
    <property type="entry name" value="WH-like_DNA-bd_sf"/>
</dbReference>
<proteinExistence type="predicted"/>
<dbReference type="Gene3D" id="1.10.10.10">
    <property type="entry name" value="Winged helix-like DNA-binding domain superfamily/Winged helix DNA-binding domain"/>
    <property type="match status" value="1"/>
</dbReference>
<organism evidence="2 3">
    <name type="scientific">Nonomuraea mangrovi</name>
    <dbReference type="NCBI Taxonomy" id="2316207"/>
    <lineage>
        <taxon>Bacteria</taxon>
        <taxon>Bacillati</taxon>
        <taxon>Actinomycetota</taxon>
        <taxon>Actinomycetes</taxon>
        <taxon>Streptosporangiales</taxon>
        <taxon>Streptosporangiaceae</taxon>
        <taxon>Nonomuraea</taxon>
    </lineage>
</organism>
<dbReference type="PRINTS" id="PR00598">
    <property type="entry name" value="HTHMARR"/>
</dbReference>
<dbReference type="PROSITE" id="PS50995">
    <property type="entry name" value="HTH_MARR_2"/>
    <property type="match status" value="1"/>
</dbReference>
<protein>
    <submittedName>
        <fullName evidence="2">MarR family winged helix-turn-helix transcriptional regulator</fullName>
    </submittedName>
</protein>
<dbReference type="SUPFAM" id="SSF46785">
    <property type="entry name" value="Winged helix' DNA-binding domain"/>
    <property type="match status" value="1"/>
</dbReference>
<reference evidence="3" key="1">
    <citation type="journal article" date="2019" name="Int. J. Syst. Evol. Microbiol.">
        <title>The Global Catalogue of Microorganisms (GCM) 10K type strain sequencing project: providing services to taxonomists for standard genome sequencing and annotation.</title>
        <authorList>
            <consortium name="The Broad Institute Genomics Platform"/>
            <consortium name="The Broad Institute Genome Sequencing Center for Infectious Disease"/>
            <person name="Wu L."/>
            <person name="Ma J."/>
        </authorList>
    </citation>
    <scope>NUCLEOTIDE SEQUENCE [LARGE SCALE GENOMIC DNA]</scope>
    <source>
        <strain evidence="3">ICMP 6774ER</strain>
    </source>
</reference>